<evidence type="ECO:0000313" key="1">
    <source>
        <dbReference type="EMBL" id="KAI3755542.1"/>
    </source>
</evidence>
<gene>
    <name evidence="1" type="ORF">L1987_55345</name>
</gene>
<dbReference type="Proteomes" id="UP001056120">
    <property type="component" value="Linkage Group LG18"/>
</dbReference>
<proteinExistence type="predicted"/>
<evidence type="ECO:0000313" key="2">
    <source>
        <dbReference type="Proteomes" id="UP001056120"/>
    </source>
</evidence>
<reference evidence="1 2" key="2">
    <citation type="journal article" date="2022" name="Mol. Ecol. Resour.">
        <title>The genomes of chicory, endive, great burdock and yacon provide insights into Asteraceae paleo-polyploidization history and plant inulin production.</title>
        <authorList>
            <person name="Fan W."/>
            <person name="Wang S."/>
            <person name="Wang H."/>
            <person name="Wang A."/>
            <person name="Jiang F."/>
            <person name="Liu H."/>
            <person name="Zhao H."/>
            <person name="Xu D."/>
            <person name="Zhang Y."/>
        </authorList>
    </citation>
    <scope>NUCLEOTIDE SEQUENCE [LARGE SCALE GENOMIC DNA]</scope>
    <source>
        <strain evidence="2">cv. Yunnan</strain>
        <tissue evidence="1">Leaves</tissue>
    </source>
</reference>
<comment type="caution">
    <text evidence="1">The sequence shown here is derived from an EMBL/GenBank/DDBJ whole genome shotgun (WGS) entry which is preliminary data.</text>
</comment>
<keyword evidence="2" id="KW-1185">Reference proteome</keyword>
<sequence length="3692" mass="413268">MGRLLHFLKLAHLVFFSVEFIILTCQIQTHKHQRTQSRRCKLKGDMNMQGLHHQQQQLAALLSVALPKDKEASSSSSSKPNNPSEGGEDDTSRLAAINSLHRAIVYPHNSLLVTHSASFLAQGFSQLIADKSYSVRQAAATAYGALCAVLCSLPNGRQNHVILGNLVDRFISWALPLFSTVNAGNGTVEFAAEALHEFLSVGDIAATERYALPILKACQELLEDERTSLSLLHRILTILTLISLKFFACFQAHFVDIVDLLLGWAMIPDLAETDRSVIMNSFLQFQKHWVNSLQFSLGLLSKFLGDMDVLLQDDSMGTPQQRQRLLVLLSCFSTVLQSTASGLLEINLLEEIKEPLSKMLPQLLGCLTMVGKKYGWSKWIVDSWKCLTLLAEILSERFSPFYSFAVDILFQSLDMKKATKTLNTEKLTSFQVHGVLKTNLQLLSLQKLGLLSSSVHKLLQFDSPVSQLRLHPNHLVTSSSAATYVFLLQHGNNDVVESAITSLLEELKMLKSMLWNVNQFSPKIISKTELFALFKFDMKVLLSCVSLGGGNTLIGKAEIDSLYVNRSEKIKYHLIQNLNPFEPPIQAYVELQVSIFKMLNRLSTVEFLSKFSIRKNKNENISVGDLRNYTVLLSRALHISSPLAVKLEALQWIHTYCETVKHMHDNSKYKDYGYLEFFSEIVFSVLDAASDREPKVRSQVASVLEMFLHSKLIHPLQLYSLTEIILEKLGDPDEDIKELYLKLLSHALPITILICGMHYNGSVTKYRPIMQWKKIFALKQLPQQLHSKQLVSILSYISQRWKVPLSSWIQRLVHTCRNAKDFALAQQEDTINLHATSLWLDLKVEENLLEKICSVNLLAGALWAIHEAARYCITTRLRTNLGGPSQTFAALERMLLDVAHVLQVNTDQSGANLNILGNSSYAHLLPLRLLLDFVESLKKNVYNAYEGSTVLPSPSRQSLVFFRANKKVCEEWFSRICEPMMNAGMALQCHDATIHYCSLRLQELKSLVASSMMEKSRTQVIENLHNMKSRFSGDILRVLRHMTLSLCKNHEPEALVGLQKWVLGGFYPLFVEENQGTIDDNRFGPLSWIKGLVYQAQGQYEKAAAHFTHLLQTEESLASMGSEGVQFAIDRIIEGYSAVSDWKSLESWLSELQLLRAKHAGKSYSGALTMAGNELNVIHALAHFDDGDYTSAWACLDLTPKSSNELALDPKVALQRSEQMLLQAMLFNIEGKVEKVQHELQKAKLMLNETFTILPLDGLTEAAEHVNQLHCISAFEESCKISGTQDIKLPLLLSSYIQELHIPSNHDHQDCKLWMKVLRVYRTINPTSPVTINLSLSLLNLARKQKNLVLANHLNDYLSKCHLGSSEEIFPKSIFPRVQYESILLLRAENRLEEAYRGLWSFISPCMGPTSSVVSVNSDDALKAKACLKLSNWLKRDRLDVNLENIVLKIRSELSASDDSMNSQLRMDLIVEEIVGTTTKLSSRLCPTMGKSWISYASWCYAQAKATLPTPNESALQSCSFSSIIGSEILPNRFQFTEEELSRVKYDVLELLHKARDVNDSNTVPQDENYDHAVVEQVVKILEAAAGEPGAESFSCESLSAVVTSRLQKFFLFANVSVEGTNLVLFNDMVDVWWSLRKRRVSLFGHAAEAYINYLSHSSSKLWGSQLAGAAGEKGQKNGSFTLRATLYVLHILLNYGVELKPILEPALSTVPLLPWQEVTPQLFARLSSHPEEDVRKQLESILVMLAKQSPWSIVYPTLVDINTSEEDPSEELQRILACLNKQYPRLVQDVQLMIKELENVTVLWEELWLSTLQDLHSDVMGRINLLKEEASRIAENVTLSHTEKNKINAAKYSAMMAPIVVTLDRRLASTSRRPETPHEIWFHNEYMPQIKSAISNFKTPASAAALGDVWKPFDTIVASLASYRRKSSVSLGEVAPQLALLSSSDVPMPGQQGLTTNLQGIITIASFSQQIVILPTKTKPKKLVIVGSDGQTYPFLLKGREDLRLDARVMQLLQAINGFLHSSPISIRHYSVTPISGRAGLIQWVENVTSIYSVYKSWQNRVQAAQLSGVASGNTKNSVQSHIPRPTDMFYGKIIPALKEKGIRRVISRKDWPHEVKQKVLLDLMHETPKQLLQQEIWCASEGFKAFRSKLERYSGSVAAMSMVGHILGLGDRHLDNILLDFHSGDIVHIDYNVCFDKGQRLKVPEIVPFRLTQTLEAALGLMGTEGFFRNNCEVVLGILKKNKDVLLMLLEVFVWDPLVEWTRGDFHDDAAIVGEERKGMELAVSLSLFASRVQEIRVPLQEHHDLLLITLPAVESALQRFADVLGQYEIVSAVFNRTDQERSNRILCETSAKAIVAEASNNSEKTHIAFELQAREFAQTKAAVAEKALEAANWIEQHGRIIDALRNSSIPEINSHIQLTGKEKSLSLTSAVLVAGVPFTVVPEPTQVQCHDIDREVSQLVSDLDHGLTAAVTVLQTYSLALQRILPLNYLTTSPVHSWAQILKLSVSSVSSDVLSLTRREGAELIAKVHEDGFETVKFIHNDLCLQVEKYGDEIERVEKEYQELVNSIGPETESQPKDRLMATFTKFLQATSQPVKDYRLQSVVGIAVTSLYNEVKHRLVEVLNHSSGTRTMNSFLFSHLEEKIEKCVLVADWVNEVKQSVSMDRTDDSLETNWASIFKTSLLSCKSLVAQMVENVVPNVVRSVISYDSEIMDTFGSLSQIRGSIDTALEQLVEIQIERASLVELEQSYFVKVGFITEQQLALEEAAVKGRDHLSWEEADELTSQEEACRAQLDELHKTWNQKDIRTNSLIKREASIRNALISAENHFQSIIGQEQVKEPQYSTSKSLLLSIVQPFFELESVDKTLSSYGGSSDTSNTVSHVTDLISYGSAIPTYIWKLSGILETHLFFMWKVIVMDSFLDSCIRVAATSRDQNLGFDQVVNTVKKKLSSQLQEHIGQYLRDKVAPLLLTMLDKETEHLKQLTGAPDDLSFEEITRDTGAVERVKLMLEEYCNAHETVRAGMSAALLMKRQVKELKEGLHKTCLDIIQLEWMHDITLSPLHNCRLICHKFLSNDDNTLPLILNLSRPRLLETIQSSVAKVVRSIEGLQACEQTSITAEGQLERAMGWACGGPNTGMTGSTSARSSGIPPEFHDHLAKRRQLLWGAREKASDIIKICMSILDFETSRDGVLGIDGRAWQQAYFNALTNLDATYHSFTRTEHEWELTQSNMEAASNGLLAASNELRVASAKAKSASSDLQDTFVAMRDCAYEASMALSAFGSITRGRTALTSECGSMLEEVLAITKGLHDVHTLGKEASALHSSLMGDLSKANSIVLPLESVLSKDVEAMTEAMNKEKETKMEISPIHGQAIYHSYHTKIKEACHVIKPLVPSLTFSVKGLHSMLTRLARTANIHAGNLHKALEGLGESQEIRSQDLVGDDTGYDNKENDIFSRSDGEYDEELPQMTGLNMQDKGWISPPDSICDSSDSCATSAVDSFIGSEVTEPHPDANSSKENTDVSSSSLCELESRDKDASQVDGEAIDDLASCSSLSDINLGVSNMKLGTQRQEESHKSPTQNTDVAAQVSRVKSKNAYAVSVLRRVEMKIDGRDITDKRDISIAEQVDYLLRQATSVDNLCNMYEGSWKQCAILKEVKFVQISYGALQKTIYELIFCNQIHTVEKIQKLLQVLEI</sequence>
<name>A0ACB9E9Q6_9ASTR</name>
<accession>A0ACB9E9Q6</accession>
<dbReference type="EMBL" id="CM042035">
    <property type="protein sequence ID" value="KAI3755542.1"/>
    <property type="molecule type" value="Genomic_DNA"/>
</dbReference>
<reference evidence="2" key="1">
    <citation type="journal article" date="2022" name="Mol. Ecol. Resour.">
        <title>The genomes of chicory, endive, great burdock and yacon provide insights into Asteraceae palaeo-polyploidization history and plant inulin production.</title>
        <authorList>
            <person name="Fan W."/>
            <person name="Wang S."/>
            <person name="Wang H."/>
            <person name="Wang A."/>
            <person name="Jiang F."/>
            <person name="Liu H."/>
            <person name="Zhao H."/>
            <person name="Xu D."/>
            <person name="Zhang Y."/>
        </authorList>
    </citation>
    <scope>NUCLEOTIDE SEQUENCE [LARGE SCALE GENOMIC DNA]</scope>
    <source>
        <strain evidence="2">cv. Yunnan</strain>
    </source>
</reference>
<protein>
    <submittedName>
        <fullName evidence="1">Uncharacterized protein</fullName>
    </submittedName>
</protein>
<organism evidence="1 2">
    <name type="scientific">Smallanthus sonchifolius</name>
    <dbReference type="NCBI Taxonomy" id="185202"/>
    <lineage>
        <taxon>Eukaryota</taxon>
        <taxon>Viridiplantae</taxon>
        <taxon>Streptophyta</taxon>
        <taxon>Embryophyta</taxon>
        <taxon>Tracheophyta</taxon>
        <taxon>Spermatophyta</taxon>
        <taxon>Magnoliopsida</taxon>
        <taxon>eudicotyledons</taxon>
        <taxon>Gunneridae</taxon>
        <taxon>Pentapetalae</taxon>
        <taxon>asterids</taxon>
        <taxon>campanulids</taxon>
        <taxon>Asterales</taxon>
        <taxon>Asteraceae</taxon>
        <taxon>Asteroideae</taxon>
        <taxon>Heliantheae alliance</taxon>
        <taxon>Millerieae</taxon>
        <taxon>Smallanthus</taxon>
    </lineage>
</organism>